<reference evidence="1" key="2">
    <citation type="journal article" date="2022" name="New Phytol.">
        <title>Evolutionary transition to the ectomycorrhizal habit in the genomes of a hyperdiverse lineage of mushroom-forming fungi.</title>
        <authorList>
            <person name="Looney B."/>
            <person name="Miyauchi S."/>
            <person name="Morin E."/>
            <person name="Drula E."/>
            <person name="Courty P.E."/>
            <person name="Kohler A."/>
            <person name="Kuo A."/>
            <person name="LaButti K."/>
            <person name="Pangilinan J."/>
            <person name="Lipzen A."/>
            <person name="Riley R."/>
            <person name="Andreopoulos W."/>
            <person name="He G."/>
            <person name="Johnson J."/>
            <person name="Nolan M."/>
            <person name="Tritt A."/>
            <person name="Barry K.W."/>
            <person name="Grigoriev I.V."/>
            <person name="Nagy L.G."/>
            <person name="Hibbett D."/>
            <person name="Henrissat B."/>
            <person name="Matheny P.B."/>
            <person name="Labbe J."/>
            <person name="Martin F.M."/>
        </authorList>
    </citation>
    <scope>NUCLEOTIDE SEQUENCE</scope>
    <source>
        <strain evidence="1">FP105234-sp</strain>
    </source>
</reference>
<sequence length="268" mass="30725">MAFALSRRTMRQRTMRDVQDLDTQPRDTLLVWFKFLAQAPLLIPYRNNRIRSESDTKEFAGRSQCKEQEQSSIRGHEAVLKHPDRSANSLIRIAFETMAFRLPGRISNPLSRTKSLLMAAFAYSRHWNVRNLECYWYGPVGEVVSSLVDDIQELVAVSQPFVWYKRTRSNVPIPANHDPDTSVPETIAAGSNSAVIPDFGIYFLKSRYRNRDLLPQTSVERIQKHVHIDDVRLPLVVEAKRYAKRSPTVPGMCTSIVQWVAADRVQSP</sequence>
<keyword evidence="2" id="KW-1185">Reference proteome</keyword>
<comment type="caution">
    <text evidence="1">The sequence shown here is derived from an EMBL/GenBank/DDBJ whole genome shotgun (WGS) entry which is preliminary data.</text>
</comment>
<dbReference type="Proteomes" id="UP000814033">
    <property type="component" value="Unassembled WGS sequence"/>
</dbReference>
<dbReference type="EMBL" id="MU276066">
    <property type="protein sequence ID" value="KAI0042434.1"/>
    <property type="molecule type" value="Genomic_DNA"/>
</dbReference>
<evidence type="ECO:0000313" key="2">
    <source>
        <dbReference type="Proteomes" id="UP000814033"/>
    </source>
</evidence>
<proteinExistence type="predicted"/>
<accession>A0ACB8REY4</accession>
<organism evidence="1 2">
    <name type="scientific">Auriscalpium vulgare</name>
    <dbReference type="NCBI Taxonomy" id="40419"/>
    <lineage>
        <taxon>Eukaryota</taxon>
        <taxon>Fungi</taxon>
        <taxon>Dikarya</taxon>
        <taxon>Basidiomycota</taxon>
        <taxon>Agaricomycotina</taxon>
        <taxon>Agaricomycetes</taxon>
        <taxon>Russulales</taxon>
        <taxon>Auriscalpiaceae</taxon>
        <taxon>Auriscalpium</taxon>
    </lineage>
</organism>
<evidence type="ECO:0000313" key="1">
    <source>
        <dbReference type="EMBL" id="KAI0042434.1"/>
    </source>
</evidence>
<name>A0ACB8REY4_9AGAM</name>
<protein>
    <submittedName>
        <fullName evidence="1">Uncharacterized protein</fullName>
    </submittedName>
</protein>
<reference evidence="1" key="1">
    <citation type="submission" date="2021-02" db="EMBL/GenBank/DDBJ databases">
        <authorList>
            <consortium name="DOE Joint Genome Institute"/>
            <person name="Ahrendt S."/>
            <person name="Looney B.P."/>
            <person name="Miyauchi S."/>
            <person name="Morin E."/>
            <person name="Drula E."/>
            <person name="Courty P.E."/>
            <person name="Chicoki N."/>
            <person name="Fauchery L."/>
            <person name="Kohler A."/>
            <person name="Kuo A."/>
            <person name="Labutti K."/>
            <person name="Pangilinan J."/>
            <person name="Lipzen A."/>
            <person name="Riley R."/>
            <person name="Andreopoulos W."/>
            <person name="He G."/>
            <person name="Johnson J."/>
            <person name="Barry K.W."/>
            <person name="Grigoriev I.V."/>
            <person name="Nagy L."/>
            <person name="Hibbett D."/>
            <person name="Henrissat B."/>
            <person name="Matheny P.B."/>
            <person name="Labbe J."/>
            <person name="Martin F."/>
        </authorList>
    </citation>
    <scope>NUCLEOTIDE SEQUENCE</scope>
    <source>
        <strain evidence="1">FP105234-sp</strain>
    </source>
</reference>
<gene>
    <name evidence="1" type="ORF">FA95DRAFT_564760</name>
</gene>